<accession>A0A5N6GK23</accession>
<gene>
    <name evidence="1" type="ORF">BDV35DRAFT_365251</name>
</gene>
<reference evidence="1" key="1">
    <citation type="submission" date="2019-04" db="EMBL/GenBank/DDBJ databases">
        <title>Friends and foes A comparative genomics study of 23 Aspergillus species from section Flavi.</title>
        <authorList>
            <consortium name="DOE Joint Genome Institute"/>
            <person name="Kjaerbolling I."/>
            <person name="Vesth T."/>
            <person name="Frisvad J.C."/>
            <person name="Nybo J.L."/>
            <person name="Theobald S."/>
            <person name="Kildgaard S."/>
            <person name="Isbrandt T."/>
            <person name="Kuo A."/>
            <person name="Sato A."/>
            <person name="Lyhne E.K."/>
            <person name="Kogle M.E."/>
            <person name="Wiebenga A."/>
            <person name="Kun R.S."/>
            <person name="Lubbers R.J."/>
            <person name="Makela M.R."/>
            <person name="Barry K."/>
            <person name="Chovatia M."/>
            <person name="Clum A."/>
            <person name="Daum C."/>
            <person name="Haridas S."/>
            <person name="He G."/>
            <person name="LaButti K."/>
            <person name="Lipzen A."/>
            <person name="Mondo S."/>
            <person name="Riley R."/>
            <person name="Salamov A."/>
            <person name="Simmons B.A."/>
            <person name="Magnuson J.K."/>
            <person name="Henrissat B."/>
            <person name="Mortensen U.H."/>
            <person name="Larsen T.O."/>
            <person name="Devries R.P."/>
            <person name="Grigoriev I.V."/>
            <person name="Machida M."/>
            <person name="Baker S.E."/>
            <person name="Andersen M.R."/>
        </authorList>
    </citation>
    <scope>NUCLEOTIDE SEQUENCE [LARGE SCALE GENOMIC DNA]</scope>
    <source>
        <strain evidence="1">CBS 121.62</strain>
    </source>
</reference>
<dbReference type="AlphaFoldDB" id="A0A5N6GK23"/>
<sequence>MHPISLPCLAWRFLMEVYSLLYRASRYITFQKYVHQGVHTFNAAVACAPSSYVLVSSH</sequence>
<dbReference type="EMBL" id="ML734657">
    <property type="protein sequence ID" value="KAB8242706.1"/>
    <property type="molecule type" value="Genomic_DNA"/>
</dbReference>
<protein>
    <submittedName>
        <fullName evidence="1">Uncharacterized protein</fullName>
    </submittedName>
</protein>
<proteinExistence type="predicted"/>
<name>A0A5N6GK23_ASPFL</name>
<organism evidence="1">
    <name type="scientific">Aspergillus flavus</name>
    <dbReference type="NCBI Taxonomy" id="5059"/>
    <lineage>
        <taxon>Eukaryota</taxon>
        <taxon>Fungi</taxon>
        <taxon>Dikarya</taxon>
        <taxon>Ascomycota</taxon>
        <taxon>Pezizomycotina</taxon>
        <taxon>Eurotiomycetes</taxon>
        <taxon>Eurotiomycetidae</taxon>
        <taxon>Eurotiales</taxon>
        <taxon>Aspergillaceae</taxon>
        <taxon>Aspergillus</taxon>
        <taxon>Aspergillus subgen. Circumdati</taxon>
    </lineage>
</organism>
<evidence type="ECO:0000313" key="1">
    <source>
        <dbReference type="EMBL" id="KAB8242706.1"/>
    </source>
</evidence>
<dbReference type="Proteomes" id="UP000325434">
    <property type="component" value="Unassembled WGS sequence"/>
</dbReference>